<sequence length="90" mass="10138">MEIKYNVQAPPKGSFNGGVKSEEVKAIEDFLTSGNAKNMCFEYETDQGAKNKLATISSHKRKWNQTAAKKYDAYRVKNCIYIVRLTGKKG</sequence>
<protein>
    <submittedName>
        <fullName evidence="1">Uncharacterized protein</fullName>
    </submittedName>
</protein>
<evidence type="ECO:0000313" key="1">
    <source>
        <dbReference type="EMBL" id="DAE10348.1"/>
    </source>
</evidence>
<dbReference type="EMBL" id="BK015507">
    <property type="protein sequence ID" value="DAE10348.1"/>
    <property type="molecule type" value="Genomic_DNA"/>
</dbReference>
<reference evidence="1" key="1">
    <citation type="journal article" date="2021" name="Proc. Natl. Acad. Sci. U.S.A.">
        <title>A Catalog of Tens of Thousands of Viruses from Human Metagenomes Reveals Hidden Associations with Chronic Diseases.</title>
        <authorList>
            <person name="Tisza M.J."/>
            <person name="Buck C.B."/>
        </authorList>
    </citation>
    <scope>NUCLEOTIDE SEQUENCE</scope>
    <source>
        <strain evidence="1">Ct3es5</strain>
    </source>
</reference>
<name>A0A8S5PVM8_9CAUD</name>
<organism evidence="1">
    <name type="scientific">Siphoviridae sp. ct3es5</name>
    <dbReference type="NCBI Taxonomy" id="2825322"/>
    <lineage>
        <taxon>Viruses</taxon>
        <taxon>Duplodnaviria</taxon>
        <taxon>Heunggongvirae</taxon>
        <taxon>Uroviricota</taxon>
        <taxon>Caudoviricetes</taxon>
    </lineage>
</organism>
<proteinExistence type="predicted"/>
<accession>A0A8S5PVM8</accession>